<accession>A0A812JR03</accession>
<keyword evidence="4" id="KW-1185">Reference proteome</keyword>
<keyword evidence="1" id="KW-0479">Metal-binding</keyword>
<name>A0A812JR03_9DINO</name>
<evidence type="ECO:0000313" key="4">
    <source>
        <dbReference type="Proteomes" id="UP000604046"/>
    </source>
</evidence>
<proteinExistence type="predicted"/>
<reference evidence="3" key="1">
    <citation type="submission" date="2021-02" db="EMBL/GenBank/DDBJ databases">
        <authorList>
            <person name="Dougan E. K."/>
            <person name="Rhodes N."/>
            <person name="Thang M."/>
            <person name="Chan C."/>
        </authorList>
    </citation>
    <scope>NUCLEOTIDE SEQUENCE</scope>
</reference>
<dbReference type="InterPro" id="IPR007527">
    <property type="entry name" value="Znf_SWIM"/>
</dbReference>
<dbReference type="AlphaFoldDB" id="A0A812JR03"/>
<organism evidence="3 4">
    <name type="scientific">Symbiodinium natans</name>
    <dbReference type="NCBI Taxonomy" id="878477"/>
    <lineage>
        <taxon>Eukaryota</taxon>
        <taxon>Sar</taxon>
        <taxon>Alveolata</taxon>
        <taxon>Dinophyceae</taxon>
        <taxon>Suessiales</taxon>
        <taxon>Symbiodiniaceae</taxon>
        <taxon>Symbiodinium</taxon>
    </lineage>
</organism>
<keyword evidence="1" id="KW-0862">Zinc</keyword>
<dbReference type="OrthoDB" id="422904at2759"/>
<gene>
    <name evidence="3" type="primary">ZSWIM7</name>
    <name evidence="3" type="ORF">SNAT2548_LOCUS7134</name>
</gene>
<dbReference type="GO" id="GO:0000724">
    <property type="term" value="P:double-strand break repair via homologous recombination"/>
    <property type="evidence" value="ECO:0007669"/>
    <property type="project" value="TreeGrafter"/>
</dbReference>
<keyword evidence="1" id="KW-0863">Zinc-finger</keyword>
<dbReference type="EMBL" id="CAJNDS010000491">
    <property type="protein sequence ID" value="CAE7211696.1"/>
    <property type="molecule type" value="Genomic_DNA"/>
</dbReference>
<dbReference type="PROSITE" id="PS50966">
    <property type="entry name" value="ZF_SWIM"/>
    <property type="match status" value="1"/>
</dbReference>
<evidence type="ECO:0000259" key="2">
    <source>
        <dbReference type="PROSITE" id="PS50966"/>
    </source>
</evidence>
<protein>
    <submittedName>
        <fullName evidence="3">ZSWIM7 protein</fullName>
    </submittedName>
</protein>
<dbReference type="Proteomes" id="UP000604046">
    <property type="component" value="Unassembled WGS sequence"/>
</dbReference>
<feature type="domain" description="SWIM-type" evidence="2">
    <location>
        <begin position="96"/>
        <end position="142"/>
    </location>
</feature>
<evidence type="ECO:0000313" key="3">
    <source>
        <dbReference type="EMBL" id="CAE7211696.1"/>
    </source>
</evidence>
<comment type="caution">
    <text evidence="3">The sequence shown here is derived from an EMBL/GenBank/DDBJ whole genome shotgun (WGS) entry which is preliminary data.</text>
</comment>
<dbReference type="PANTHER" id="PTHR28498">
    <property type="entry name" value="ZINC FINGER SWIM DOMAIN-CONTAINING PROTEIN 7"/>
    <property type="match status" value="1"/>
</dbReference>
<evidence type="ECO:0000256" key="1">
    <source>
        <dbReference type="PROSITE-ProRule" id="PRU00325"/>
    </source>
</evidence>
<sequence length="171" mass="18802">MAVASRMHRFKALQDVLSALVVDEDDVAGAVQDIQREAPRELEATRAPCSRQVMASEVALASLSVLLPDSVIQQALGLVDSKSIHLVTSQMGRKAFEVRGQKASHFVLAKGLYCSCPYFGRRVIEAGELCCKHWLAVQVAQRCGTGIGSTEHLQEDEFLDWTRQRMLGCAE</sequence>
<dbReference type="GO" id="GO:0008270">
    <property type="term" value="F:zinc ion binding"/>
    <property type="evidence" value="ECO:0007669"/>
    <property type="project" value="UniProtKB-KW"/>
</dbReference>
<dbReference type="PANTHER" id="PTHR28498:SF1">
    <property type="entry name" value="ZINC FINGER SWIM DOMAIN-CONTAINING PROTEIN 7"/>
    <property type="match status" value="1"/>
</dbReference>